<comment type="caution">
    <text evidence="1">The sequence shown here is derived from an EMBL/GenBank/DDBJ whole genome shotgun (WGS) entry which is preliminary data.</text>
</comment>
<gene>
    <name evidence="1" type="ORF">GXW78_09860</name>
</gene>
<dbReference type="Gene3D" id="1.10.443.10">
    <property type="entry name" value="Intergrase catalytic core"/>
    <property type="match status" value="1"/>
</dbReference>
<sequence length="75" mass="7677">MLVVKQHAQAAGLDPAAFAGHSLRSGFPTSSAERGASLFKLMEVPPTPCAATCAAQSFSRITQAPGFFEPAPSAS</sequence>
<protein>
    <recommendedName>
        <fullName evidence="3">Tyr recombinase domain-containing protein</fullName>
    </recommendedName>
</protein>
<evidence type="ECO:0000313" key="1">
    <source>
        <dbReference type="EMBL" id="MBR0649968.1"/>
    </source>
</evidence>
<proteinExistence type="predicted"/>
<accession>A0ABS5EG21</accession>
<dbReference type="InterPro" id="IPR013762">
    <property type="entry name" value="Integrase-like_cat_sf"/>
</dbReference>
<keyword evidence="2" id="KW-1185">Reference proteome</keyword>
<name>A0ABS5EG21_9PROT</name>
<dbReference type="EMBL" id="JAAEDI010000009">
    <property type="protein sequence ID" value="MBR0649968.1"/>
    <property type="molecule type" value="Genomic_DNA"/>
</dbReference>
<dbReference type="RefSeq" id="WP_211868344.1">
    <property type="nucleotide sequence ID" value="NZ_JAAEDI010000009.1"/>
</dbReference>
<evidence type="ECO:0000313" key="2">
    <source>
        <dbReference type="Proteomes" id="UP000698752"/>
    </source>
</evidence>
<dbReference type="Proteomes" id="UP000698752">
    <property type="component" value="Unassembled WGS sequence"/>
</dbReference>
<reference evidence="2" key="1">
    <citation type="journal article" date="2021" name="Syst. Appl. Microbiol.">
        <title>Roseomonas hellenica sp. nov., isolated from roots of wild-growing Alkanna tinctoria.</title>
        <authorList>
            <person name="Rat A."/>
            <person name="Naranjo H.D."/>
            <person name="Lebbe L."/>
            <person name="Cnockaert M."/>
            <person name="Krigas N."/>
            <person name="Grigoriadou K."/>
            <person name="Maloupa E."/>
            <person name="Willems A."/>
        </authorList>
    </citation>
    <scope>NUCLEOTIDE SEQUENCE [LARGE SCALE GENOMIC DNA]</scope>
    <source>
        <strain evidence="2">LMG 31159</strain>
    </source>
</reference>
<evidence type="ECO:0008006" key="3">
    <source>
        <dbReference type="Google" id="ProtNLM"/>
    </source>
</evidence>
<organism evidence="1 2">
    <name type="scientific">Neoroseomonas terrae</name>
    <dbReference type="NCBI Taxonomy" id="424799"/>
    <lineage>
        <taxon>Bacteria</taxon>
        <taxon>Pseudomonadati</taxon>
        <taxon>Pseudomonadota</taxon>
        <taxon>Alphaproteobacteria</taxon>
        <taxon>Acetobacterales</taxon>
        <taxon>Acetobacteraceae</taxon>
        <taxon>Neoroseomonas</taxon>
    </lineage>
</organism>